<dbReference type="AlphaFoldDB" id="A0A9Q1C7Z9"/>
<proteinExistence type="predicted"/>
<organism evidence="4 5">
    <name type="scientific">Holothuria leucospilota</name>
    <name type="common">Black long sea cucumber</name>
    <name type="synonym">Mertensiothuria leucospilota</name>
    <dbReference type="NCBI Taxonomy" id="206669"/>
    <lineage>
        <taxon>Eukaryota</taxon>
        <taxon>Metazoa</taxon>
        <taxon>Echinodermata</taxon>
        <taxon>Eleutherozoa</taxon>
        <taxon>Echinozoa</taxon>
        <taxon>Holothuroidea</taxon>
        <taxon>Aspidochirotacea</taxon>
        <taxon>Aspidochirotida</taxon>
        <taxon>Holothuriidae</taxon>
        <taxon>Holothuria</taxon>
    </lineage>
</organism>
<dbReference type="InterPro" id="IPR002048">
    <property type="entry name" value="EF_hand_dom"/>
</dbReference>
<keyword evidence="2" id="KW-0732">Signal</keyword>
<dbReference type="Pfam" id="PF13202">
    <property type="entry name" value="EF-hand_5"/>
    <property type="match status" value="1"/>
</dbReference>
<feature type="compositionally biased region" description="Low complexity" evidence="1">
    <location>
        <begin position="89"/>
        <end position="104"/>
    </location>
</feature>
<comment type="caution">
    <text evidence="4">The sequence shown here is derived from an EMBL/GenBank/DDBJ whole genome shotgun (WGS) entry which is preliminary data.</text>
</comment>
<dbReference type="EMBL" id="JAIZAY010000006">
    <property type="protein sequence ID" value="KAJ8040421.1"/>
    <property type="molecule type" value="Genomic_DNA"/>
</dbReference>
<feature type="chain" id="PRO_5040499381" evidence="2">
    <location>
        <begin position="21"/>
        <end position="187"/>
    </location>
</feature>
<evidence type="ECO:0000256" key="1">
    <source>
        <dbReference type="SAM" id="MobiDB-lite"/>
    </source>
</evidence>
<dbReference type="OrthoDB" id="9950082at2759"/>
<dbReference type="PROSITE" id="PS50222">
    <property type="entry name" value="EF_HAND_2"/>
    <property type="match status" value="1"/>
</dbReference>
<feature type="region of interest" description="Disordered" evidence="1">
    <location>
        <begin position="24"/>
        <end position="111"/>
    </location>
</feature>
<evidence type="ECO:0000313" key="5">
    <source>
        <dbReference type="Proteomes" id="UP001152320"/>
    </source>
</evidence>
<dbReference type="GO" id="GO:0005509">
    <property type="term" value="F:calcium ion binding"/>
    <property type="evidence" value="ECO:0007669"/>
    <property type="project" value="InterPro"/>
</dbReference>
<evidence type="ECO:0000256" key="2">
    <source>
        <dbReference type="SAM" id="SignalP"/>
    </source>
</evidence>
<reference evidence="4" key="1">
    <citation type="submission" date="2021-10" db="EMBL/GenBank/DDBJ databases">
        <title>Tropical sea cucumber genome reveals ecological adaptation and Cuvierian tubules defense mechanism.</title>
        <authorList>
            <person name="Chen T."/>
        </authorList>
    </citation>
    <scope>NUCLEOTIDE SEQUENCE</scope>
    <source>
        <strain evidence="4">Nanhai2018</strain>
        <tissue evidence="4">Muscle</tissue>
    </source>
</reference>
<sequence>MMANLICLIVLVICAVVVQGCDPRSGKHPPGSVPLYGRRPPPGSDGAYGPRGDRTDCSRSRRGVPGARGPLGPPGEARERLCEPKSVNRGSPGSRGVPGSQGAPGPAGGVSIDRSSVRLHLLLSSGESPETIFATLDLDEDNYVTLSEWVSEGGDSRAFAMFLDDFDLNNDGKIDFGEARRVAVNLR</sequence>
<dbReference type="Gene3D" id="1.10.238.10">
    <property type="entry name" value="EF-hand"/>
    <property type="match status" value="1"/>
</dbReference>
<evidence type="ECO:0000313" key="4">
    <source>
        <dbReference type="EMBL" id="KAJ8040421.1"/>
    </source>
</evidence>
<gene>
    <name evidence="4" type="ORF">HOLleu_14705</name>
</gene>
<dbReference type="Proteomes" id="UP001152320">
    <property type="component" value="Chromosome 6"/>
</dbReference>
<dbReference type="SUPFAM" id="SSF47473">
    <property type="entry name" value="EF-hand"/>
    <property type="match status" value="1"/>
</dbReference>
<name>A0A9Q1C7Z9_HOLLE</name>
<protein>
    <submittedName>
        <fullName evidence="4">Collectin-12</fullName>
    </submittedName>
</protein>
<evidence type="ECO:0000259" key="3">
    <source>
        <dbReference type="PROSITE" id="PS50222"/>
    </source>
</evidence>
<keyword evidence="5" id="KW-1185">Reference proteome</keyword>
<feature type="signal peptide" evidence="2">
    <location>
        <begin position="1"/>
        <end position="20"/>
    </location>
</feature>
<dbReference type="InterPro" id="IPR011992">
    <property type="entry name" value="EF-hand-dom_pair"/>
</dbReference>
<accession>A0A9Q1C7Z9</accession>
<feature type="domain" description="EF-hand" evidence="3">
    <location>
        <begin position="153"/>
        <end position="187"/>
    </location>
</feature>